<feature type="domain" description="4Fe-4S ferredoxin-type" evidence="6">
    <location>
        <begin position="140"/>
        <end position="169"/>
    </location>
</feature>
<evidence type="ECO:0000313" key="7">
    <source>
        <dbReference type="EMBL" id="PUD98592.1"/>
    </source>
</evidence>
<keyword evidence="3" id="KW-0408">Iron</keyword>
<evidence type="ECO:0000259" key="6">
    <source>
        <dbReference type="PROSITE" id="PS51379"/>
    </source>
</evidence>
<evidence type="ECO:0000256" key="4">
    <source>
        <dbReference type="ARBA" id="ARBA00023014"/>
    </source>
</evidence>
<sequence>MAAGKRVLSKIINSLLLLPPRYSTESAAPYAARYRTAAPGYSKRDRPDTGFRTRFRQARMWTARAFLWCHEYHRATHCARTGTTGERDQAPRIPDPIPLMYPQQLPQIDPDLCLLASTTISQCQACVSSCPHRAWLISEESIALDTERCDSCGICLPACPTSAITIDDRTTPPLTLDRDTLDLSCRASESGRHANRIACIHGIGLKALAALYRSGLRTIYARLGTCATCPLADREGFWSRLLNWNSALQARGMPLIEVTYADDTCTAPPHESEETPDPGRRGFLTRLLGDRDQRATTANARDIDASPESPGQWLASSGIDGPLPYLPVIDPLLCTACHACAKICRQEAITHNPSDSCYRLRPERCNSCNLCLDICQADAVHLIYWQPPRQSRLALKSIPCEACGIGFSVIDQGDATITNRRCPICRNRNTMGNLFQVLN</sequence>
<keyword evidence="2" id="KW-0479">Metal-binding</keyword>
<evidence type="ECO:0000256" key="3">
    <source>
        <dbReference type="ARBA" id="ARBA00023004"/>
    </source>
</evidence>
<proteinExistence type="predicted"/>
<dbReference type="PROSITE" id="PS51379">
    <property type="entry name" value="4FE4S_FER_2"/>
    <property type="match status" value="3"/>
</dbReference>
<reference evidence="7 8" key="1">
    <citation type="submission" date="2018-01" db="EMBL/GenBank/DDBJ databases">
        <title>Novel co-symbiosis in the lucinid bivalve Phacoides pectinatus.</title>
        <authorList>
            <person name="Lim S.J."/>
            <person name="Davis B.G."/>
            <person name="Gill D.E."/>
            <person name="Engel A.S."/>
            <person name="Anderson L.C."/>
            <person name="Campbell B.J."/>
        </authorList>
    </citation>
    <scope>NUCLEOTIDE SEQUENCE [LARGE SCALE GENOMIC DNA]</scope>
    <source>
        <strain evidence="7">N3_P5</strain>
    </source>
</reference>
<dbReference type="PANTHER" id="PTHR24960">
    <property type="entry name" value="PHOTOSYSTEM I IRON-SULFUR CENTER-RELATED"/>
    <property type="match status" value="1"/>
</dbReference>
<feature type="domain" description="4Fe-4S ferredoxin-type" evidence="6">
    <location>
        <begin position="356"/>
        <end position="385"/>
    </location>
</feature>
<dbReference type="AlphaFoldDB" id="A0A6N4DLP7"/>
<gene>
    <name evidence="7" type="ORF">C3L24_12495</name>
</gene>
<evidence type="ECO:0000256" key="2">
    <source>
        <dbReference type="ARBA" id="ARBA00022723"/>
    </source>
</evidence>
<dbReference type="PANTHER" id="PTHR24960:SF79">
    <property type="entry name" value="PHOTOSYSTEM I IRON-SULFUR CENTER"/>
    <property type="match status" value="1"/>
</dbReference>
<feature type="region of interest" description="Disordered" evidence="5">
    <location>
        <begin position="264"/>
        <end position="284"/>
    </location>
</feature>
<dbReference type="PROSITE" id="PS00198">
    <property type="entry name" value="4FE4S_FER_1"/>
    <property type="match status" value="1"/>
</dbReference>
<dbReference type="GO" id="GO:0046872">
    <property type="term" value="F:metal ion binding"/>
    <property type="evidence" value="ECO:0007669"/>
    <property type="project" value="UniProtKB-KW"/>
</dbReference>
<dbReference type="Proteomes" id="UP000250928">
    <property type="component" value="Unassembled WGS sequence"/>
</dbReference>
<keyword evidence="4" id="KW-0411">Iron-sulfur</keyword>
<name>A0A6N4DLP7_9GAMM</name>
<accession>A0A6N4DLP7</accession>
<dbReference type="Pfam" id="PF00037">
    <property type="entry name" value="Fer4"/>
    <property type="match status" value="2"/>
</dbReference>
<comment type="caution">
    <text evidence="7">The sequence shown here is derived from an EMBL/GenBank/DDBJ whole genome shotgun (WGS) entry which is preliminary data.</text>
</comment>
<dbReference type="SUPFAM" id="SSF54862">
    <property type="entry name" value="4Fe-4S ferredoxins"/>
    <property type="match status" value="2"/>
</dbReference>
<feature type="compositionally biased region" description="Basic and acidic residues" evidence="5">
    <location>
        <begin position="270"/>
        <end position="280"/>
    </location>
</feature>
<keyword evidence="1" id="KW-0004">4Fe-4S</keyword>
<organism evidence="7 8">
    <name type="scientific">Candidatus Sedimenticola endophacoides</name>
    <dbReference type="NCBI Taxonomy" id="2548426"/>
    <lineage>
        <taxon>Bacteria</taxon>
        <taxon>Pseudomonadati</taxon>
        <taxon>Pseudomonadota</taxon>
        <taxon>Gammaproteobacteria</taxon>
        <taxon>Chromatiales</taxon>
        <taxon>Sedimenticolaceae</taxon>
        <taxon>Sedimenticola</taxon>
    </lineage>
</organism>
<dbReference type="EMBL" id="PQCO01000298">
    <property type="protein sequence ID" value="PUD98592.1"/>
    <property type="molecule type" value="Genomic_DNA"/>
</dbReference>
<evidence type="ECO:0000256" key="5">
    <source>
        <dbReference type="SAM" id="MobiDB-lite"/>
    </source>
</evidence>
<dbReference type="Gene3D" id="3.30.70.20">
    <property type="match status" value="2"/>
</dbReference>
<dbReference type="InterPro" id="IPR017896">
    <property type="entry name" value="4Fe4S_Fe-S-bd"/>
</dbReference>
<dbReference type="InterPro" id="IPR050157">
    <property type="entry name" value="PSI_iron-sulfur_center"/>
</dbReference>
<dbReference type="InterPro" id="IPR017900">
    <property type="entry name" value="4Fe4S_Fe_S_CS"/>
</dbReference>
<dbReference type="GO" id="GO:0051539">
    <property type="term" value="F:4 iron, 4 sulfur cluster binding"/>
    <property type="evidence" value="ECO:0007669"/>
    <property type="project" value="UniProtKB-KW"/>
</dbReference>
<evidence type="ECO:0000313" key="8">
    <source>
        <dbReference type="Proteomes" id="UP000250928"/>
    </source>
</evidence>
<evidence type="ECO:0000256" key="1">
    <source>
        <dbReference type="ARBA" id="ARBA00022485"/>
    </source>
</evidence>
<feature type="domain" description="4Fe-4S ferredoxin-type" evidence="6">
    <location>
        <begin position="325"/>
        <end position="354"/>
    </location>
</feature>
<protein>
    <recommendedName>
        <fullName evidence="6">4Fe-4S ferredoxin-type domain-containing protein</fullName>
    </recommendedName>
</protein>